<dbReference type="InterPro" id="IPR000801">
    <property type="entry name" value="Esterase-like"/>
</dbReference>
<dbReference type="PANTHER" id="PTHR48098:SF1">
    <property type="entry name" value="DIACYLGLYCEROL ACYLTRANSFERASE_MYCOLYLTRANSFERASE AG85A"/>
    <property type="match status" value="1"/>
</dbReference>
<dbReference type="InterPro" id="IPR029058">
    <property type="entry name" value="AB_hydrolase_fold"/>
</dbReference>
<name>A0A2A2WTR3_9ACTN</name>
<reference evidence="3" key="1">
    <citation type="submission" date="2017-09" db="EMBL/GenBank/DDBJ databases">
        <authorList>
            <person name="Zhang Y."/>
            <person name="Huang X."/>
            <person name="Liu J."/>
            <person name="Lu L."/>
            <person name="Peng K."/>
        </authorList>
    </citation>
    <scope>NUCLEOTIDE SEQUENCE [LARGE SCALE GENOMIC DNA]</scope>
    <source>
        <strain evidence="3">S-XJ-1</strain>
    </source>
</reference>
<proteinExistence type="predicted"/>
<dbReference type="Pfam" id="PF08310">
    <property type="entry name" value="LGFP"/>
    <property type="match status" value="4"/>
</dbReference>
<feature type="compositionally biased region" description="Polar residues" evidence="1">
    <location>
        <begin position="49"/>
        <end position="68"/>
    </location>
</feature>
<protein>
    <submittedName>
        <fullName evidence="2">Esterase</fullName>
    </submittedName>
</protein>
<dbReference type="InterPro" id="IPR013207">
    <property type="entry name" value="LGFP"/>
</dbReference>
<evidence type="ECO:0000313" key="3">
    <source>
        <dbReference type="Proteomes" id="UP000218810"/>
    </source>
</evidence>
<dbReference type="SUPFAM" id="SSF53474">
    <property type="entry name" value="alpha/beta-Hydrolases"/>
    <property type="match status" value="1"/>
</dbReference>
<evidence type="ECO:0000256" key="1">
    <source>
        <dbReference type="SAM" id="MobiDB-lite"/>
    </source>
</evidence>
<evidence type="ECO:0000313" key="2">
    <source>
        <dbReference type="EMBL" id="PAY24612.1"/>
    </source>
</evidence>
<dbReference type="RefSeq" id="WP_095717074.1">
    <property type="nucleotide sequence ID" value="NZ_NTGA01000004.1"/>
</dbReference>
<dbReference type="PANTHER" id="PTHR48098">
    <property type="entry name" value="ENTEROCHELIN ESTERASE-RELATED"/>
    <property type="match status" value="1"/>
</dbReference>
<gene>
    <name evidence="2" type="ORF">CEY15_02095</name>
</gene>
<dbReference type="AlphaFoldDB" id="A0A2A2WTR3"/>
<dbReference type="OrthoDB" id="4527292at2"/>
<dbReference type="GO" id="GO:0016747">
    <property type="term" value="F:acyltransferase activity, transferring groups other than amino-acyl groups"/>
    <property type="evidence" value="ECO:0007669"/>
    <property type="project" value="TreeGrafter"/>
</dbReference>
<sequence length="663" mass="71192">MATPSAHASPRTRWASLLAAPLVVGMVGSGLIVPPAAGAQETPVRVTPAQETPAQSSPVQASPAQTGPGQEDPARANPGNRVDSPSLSVPTTLPTGVRLDKVEWKTANRVALWVQSPAMEQAIQVQLMLPARWNAEPERTYPSLLLLDGLRARNDASGWTLETKISQFFDAKNAIIVLPVGGESSFYTDWVADANGSAYQWETFLMEELPPLLARDWRVNDKHGVAGLSMGGTAAMMLSQRYPDYFQFAASYSGFLDTTSFGMPEAIKVAMQDAGGYQAESMWGPLGSARWQEQDPKLHADKLRGQSVYVSAGSGNTGPWDQPSGLPDIPTNFPGYGLELLSRMTTQTFVNKARGAGVEVTANFRPSGTHTWPYWQFEMMQAWPQFAGAVEIENVEPPCAAQGEIARVAERQPGLGPCLTGEYDVKGGKATDFRFGRVFWSQQTGAHSVLGAIGAAYQAEGGPDGPLGLPTSGETTTPDGRGRFTQFQNGVIYWSPTTGAHAIRGAIRSMWQERGAERGDLGYPTTDEVTNPNKPGVVQGFQGGTVYWSSATGPRVVEGAILSTYREAGAENSELGYPTTDEISLTTRGGAFSRFQGGAIYWSPRTGAHAIPRGPVFDAWGTVDYERGRLGYPTSALRTTRDGQVMEFEGGRITVTGGRAEIS</sequence>
<keyword evidence="3" id="KW-1185">Reference proteome</keyword>
<dbReference type="EMBL" id="NTGA01000004">
    <property type="protein sequence ID" value="PAY24612.1"/>
    <property type="molecule type" value="Genomic_DNA"/>
</dbReference>
<feature type="region of interest" description="Disordered" evidence="1">
    <location>
        <begin position="39"/>
        <end position="93"/>
    </location>
</feature>
<comment type="caution">
    <text evidence="2">The sequence shown here is derived from an EMBL/GenBank/DDBJ whole genome shotgun (WGS) entry which is preliminary data.</text>
</comment>
<feature type="compositionally biased region" description="Polar residues" evidence="1">
    <location>
        <begin position="83"/>
        <end position="93"/>
    </location>
</feature>
<dbReference type="Gene3D" id="3.40.50.1820">
    <property type="entry name" value="alpha/beta hydrolase"/>
    <property type="match status" value="1"/>
</dbReference>
<organism evidence="2 3">
    <name type="scientific">Dietzia natronolimnaea</name>
    <dbReference type="NCBI Taxonomy" id="161920"/>
    <lineage>
        <taxon>Bacteria</taxon>
        <taxon>Bacillati</taxon>
        <taxon>Actinomycetota</taxon>
        <taxon>Actinomycetes</taxon>
        <taxon>Mycobacteriales</taxon>
        <taxon>Dietziaceae</taxon>
        <taxon>Dietzia</taxon>
    </lineage>
</organism>
<dbReference type="Proteomes" id="UP000218810">
    <property type="component" value="Unassembled WGS sequence"/>
</dbReference>
<accession>A0A2A2WTR3</accession>
<dbReference type="InterPro" id="IPR050583">
    <property type="entry name" value="Mycobacterial_A85_antigen"/>
</dbReference>
<dbReference type="Pfam" id="PF00756">
    <property type="entry name" value="Esterase"/>
    <property type="match status" value="1"/>
</dbReference>